<dbReference type="InterPro" id="IPR013525">
    <property type="entry name" value="ABC2_TM"/>
</dbReference>
<dbReference type="InterPro" id="IPR047817">
    <property type="entry name" value="ABC2_TM_bact-type"/>
</dbReference>
<name>A0A9W6DHW8_9FIRM</name>
<comment type="caution">
    <text evidence="7">The sequence shown here is derived from an EMBL/GenBank/DDBJ whole genome shotgun (WGS) entry which is preliminary data.</text>
</comment>
<dbReference type="InterPro" id="IPR052902">
    <property type="entry name" value="ABC-2_transporter"/>
</dbReference>
<evidence type="ECO:0000256" key="5">
    <source>
        <dbReference type="RuleBase" id="RU361157"/>
    </source>
</evidence>
<evidence type="ECO:0000256" key="1">
    <source>
        <dbReference type="ARBA" id="ARBA00004141"/>
    </source>
</evidence>
<protein>
    <recommendedName>
        <fullName evidence="5">Transport permease protein</fullName>
    </recommendedName>
</protein>
<dbReference type="GO" id="GO:0043190">
    <property type="term" value="C:ATP-binding cassette (ABC) transporter complex"/>
    <property type="evidence" value="ECO:0007669"/>
    <property type="project" value="InterPro"/>
</dbReference>
<dbReference type="RefSeq" id="WP_281819389.1">
    <property type="nucleotide sequence ID" value="NZ_BRLB01000024.1"/>
</dbReference>
<dbReference type="PANTHER" id="PTHR43027:SF2">
    <property type="entry name" value="TRANSPORT PERMEASE PROTEIN"/>
    <property type="match status" value="1"/>
</dbReference>
<keyword evidence="2 5" id="KW-0812">Transmembrane</keyword>
<dbReference type="PROSITE" id="PS51012">
    <property type="entry name" value="ABC_TM2"/>
    <property type="match status" value="1"/>
</dbReference>
<evidence type="ECO:0000313" key="7">
    <source>
        <dbReference type="EMBL" id="GKX32012.1"/>
    </source>
</evidence>
<dbReference type="GO" id="GO:0140359">
    <property type="term" value="F:ABC-type transporter activity"/>
    <property type="evidence" value="ECO:0007669"/>
    <property type="project" value="InterPro"/>
</dbReference>
<dbReference type="Pfam" id="PF01061">
    <property type="entry name" value="ABC2_membrane"/>
    <property type="match status" value="1"/>
</dbReference>
<keyword evidence="5" id="KW-1003">Cell membrane</keyword>
<keyword evidence="8" id="KW-1185">Reference proteome</keyword>
<feature type="transmembrane region" description="Helical" evidence="5">
    <location>
        <begin position="170"/>
        <end position="189"/>
    </location>
</feature>
<sequence length="249" mass="27862">MNYKIMLKLTTFELKLFSRNFISMFFLLVFPTLMILLFGGIYGNEPNVIFGGVGTVDVSVPAYSGLIISVTGLMSLPLTLCEYREKKILKRYRATPLKVIYVIISQVCVNCLMTIAGMIFLIIIAKLVFGLNFIGNVFEVIIIFILSMLSVFSIGFLIASVAPNMKAANAIANLVYFPMLFLTGATIPIEIMPEFMQKISKFLPVTHAVNAMKDVWLGKGMIHAWVSILVLILVLLVCLIVSLKIFRWE</sequence>
<comment type="subcellular location">
    <subcellularLocation>
        <location evidence="5">Cell membrane</location>
        <topology evidence="5">Multi-pass membrane protein</topology>
    </subcellularLocation>
    <subcellularLocation>
        <location evidence="1">Membrane</location>
        <topology evidence="1">Multi-pass membrane protein</topology>
    </subcellularLocation>
</comment>
<dbReference type="PANTHER" id="PTHR43027">
    <property type="entry name" value="DOXORUBICIN RESISTANCE ABC TRANSPORTER PERMEASE PROTEIN DRRC-RELATED"/>
    <property type="match status" value="1"/>
</dbReference>
<comment type="similarity">
    <text evidence="5">Belongs to the ABC-2 integral membrane protein family.</text>
</comment>
<dbReference type="Proteomes" id="UP001144256">
    <property type="component" value="Unassembled WGS sequence"/>
</dbReference>
<evidence type="ECO:0000256" key="2">
    <source>
        <dbReference type="ARBA" id="ARBA00022692"/>
    </source>
</evidence>
<feature type="domain" description="ABC transmembrane type-2" evidence="6">
    <location>
        <begin position="22"/>
        <end position="249"/>
    </location>
</feature>
<organism evidence="7 8">
    <name type="scientific">Vallitalea longa</name>
    <dbReference type="NCBI Taxonomy" id="2936439"/>
    <lineage>
        <taxon>Bacteria</taxon>
        <taxon>Bacillati</taxon>
        <taxon>Bacillota</taxon>
        <taxon>Clostridia</taxon>
        <taxon>Lachnospirales</taxon>
        <taxon>Vallitaleaceae</taxon>
        <taxon>Vallitalea</taxon>
    </lineage>
</organism>
<evidence type="ECO:0000256" key="4">
    <source>
        <dbReference type="ARBA" id="ARBA00023136"/>
    </source>
</evidence>
<feature type="transmembrane region" description="Helical" evidence="5">
    <location>
        <begin position="100"/>
        <end position="125"/>
    </location>
</feature>
<reference evidence="7" key="1">
    <citation type="submission" date="2022-06" db="EMBL/GenBank/DDBJ databases">
        <title>Vallitalea longa sp. nov., an anaerobic bacterium isolated from marine sediment.</title>
        <authorList>
            <person name="Hirano S."/>
            <person name="Terahara T."/>
            <person name="Mori K."/>
            <person name="Hamada M."/>
            <person name="Matsumoto R."/>
            <person name="Kobayashi T."/>
        </authorList>
    </citation>
    <scope>NUCLEOTIDE SEQUENCE</scope>
    <source>
        <strain evidence="7">SH18-1</strain>
    </source>
</reference>
<dbReference type="PRINTS" id="PR00164">
    <property type="entry name" value="ABC2TRNSPORT"/>
</dbReference>
<feature type="transmembrane region" description="Helical" evidence="5">
    <location>
        <begin position="62"/>
        <end position="80"/>
    </location>
</feature>
<feature type="transmembrane region" description="Helical" evidence="5">
    <location>
        <begin position="21"/>
        <end position="42"/>
    </location>
</feature>
<evidence type="ECO:0000313" key="8">
    <source>
        <dbReference type="Proteomes" id="UP001144256"/>
    </source>
</evidence>
<feature type="transmembrane region" description="Helical" evidence="5">
    <location>
        <begin position="137"/>
        <end position="158"/>
    </location>
</feature>
<dbReference type="PIRSF" id="PIRSF006648">
    <property type="entry name" value="DrrB"/>
    <property type="match status" value="1"/>
</dbReference>
<keyword evidence="5" id="KW-0813">Transport</keyword>
<feature type="transmembrane region" description="Helical" evidence="5">
    <location>
        <begin position="222"/>
        <end position="246"/>
    </location>
</feature>
<gene>
    <name evidence="7" type="ORF">SH1V18_44920</name>
</gene>
<evidence type="ECO:0000256" key="3">
    <source>
        <dbReference type="ARBA" id="ARBA00022989"/>
    </source>
</evidence>
<dbReference type="EMBL" id="BRLB01000024">
    <property type="protein sequence ID" value="GKX32012.1"/>
    <property type="molecule type" value="Genomic_DNA"/>
</dbReference>
<evidence type="ECO:0000259" key="6">
    <source>
        <dbReference type="PROSITE" id="PS51012"/>
    </source>
</evidence>
<accession>A0A9W6DHW8</accession>
<dbReference type="AlphaFoldDB" id="A0A9W6DHW8"/>
<dbReference type="InterPro" id="IPR000412">
    <property type="entry name" value="ABC_2_transport"/>
</dbReference>
<keyword evidence="4 5" id="KW-0472">Membrane</keyword>
<keyword evidence="3 5" id="KW-1133">Transmembrane helix</keyword>
<proteinExistence type="inferred from homology"/>